<proteinExistence type="predicted"/>
<reference evidence="2" key="2">
    <citation type="submission" date="2020-10" db="EMBL/GenBank/DDBJ databases">
        <authorList>
            <person name="Peck L.D."/>
            <person name="Nowell R.W."/>
            <person name="Flood J."/>
            <person name="Ryan M.J."/>
            <person name="Barraclough T.G."/>
        </authorList>
    </citation>
    <scope>NUCLEOTIDE SEQUENCE</scope>
    <source>
        <strain evidence="2">IMI 127659i</strain>
    </source>
</reference>
<dbReference type="AlphaFoldDB" id="A0A9P7L140"/>
<comment type="caution">
    <text evidence="2">The sequence shown here is derived from an EMBL/GenBank/DDBJ whole genome shotgun (WGS) entry which is preliminary data.</text>
</comment>
<dbReference type="Proteomes" id="UP000750502">
    <property type="component" value="Unassembled WGS sequence"/>
</dbReference>
<protein>
    <submittedName>
        <fullName evidence="2">Uncharacterized protein</fullName>
    </submittedName>
</protein>
<dbReference type="EMBL" id="JADFTT010000578">
    <property type="protein sequence ID" value="KAG5760095.1"/>
    <property type="molecule type" value="Genomic_DNA"/>
</dbReference>
<feature type="region of interest" description="Disordered" evidence="1">
    <location>
        <begin position="328"/>
        <end position="351"/>
    </location>
</feature>
<accession>A0A9P7L140</accession>
<gene>
    <name evidence="2" type="ORF">H9Q72_011788</name>
</gene>
<evidence type="ECO:0000313" key="2">
    <source>
        <dbReference type="EMBL" id="KAG5760095.1"/>
    </source>
</evidence>
<organism evidence="2 3">
    <name type="scientific">Fusarium xylarioides</name>
    <dbReference type="NCBI Taxonomy" id="221167"/>
    <lineage>
        <taxon>Eukaryota</taxon>
        <taxon>Fungi</taxon>
        <taxon>Dikarya</taxon>
        <taxon>Ascomycota</taxon>
        <taxon>Pezizomycotina</taxon>
        <taxon>Sordariomycetes</taxon>
        <taxon>Hypocreomycetidae</taxon>
        <taxon>Hypocreales</taxon>
        <taxon>Nectriaceae</taxon>
        <taxon>Fusarium</taxon>
        <taxon>Fusarium fujikuroi species complex</taxon>
    </lineage>
</organism>
<dbReference type="OrthoDB" id="5103079at2759"/>
<reference evidence="2" key="1">
    <citation type="journal article" date="2020" name="bioRxiv">
        <title>Historical genomics reveals the evolutionary mechanisms behind multiple outbreaks of the host-specific coffee wilt pathogen Fusarium xylarioides.</title>
        <authorList>
            <person name="Peck D."/>
            <person name="Nowell R.W."/>
            <person name="Flood J."/>
            <person name="Ryan M.J."/>
            <person name="Barraclough T.G."/>
        </authorList>
    </citation>
    <scope>NUCLEOTIDE SEQUENCE</scope>
    <source>
        <strain evidence="2">IMI 127659i</strain>
    </source>
</reference>
<feature type="region of interest" description="Disordered" evidence="1">
    <location>
        <begin position="373"/>
        <end position="404"/>
    </location>
</feature>
<evidence type="ECO:0000313" key="3">
    <source>
        <dbReference type="Proteomes" id="UP000750502"/>
    </source>
</evidence>
<sequence>MDSNDIRSCHDVSGHGQSTALLILNGRPPSSNDVAARPGLACLIVILRRIYAHLLCHPGAAPFLDWVKSSEQENPILRVAWHPFGDYPEEIERATVSMSNLVEELVSNGFSPDESFYTLCESSLMKRTFWAHQGIRVVRPPAQTNMGSQDVAGTYLHADLLEFDPSQVPGQTLQGFADELFEGTTARPPIIRIIYHSDASQPIDFNGLRSFAPPVDGNSSTAAREKTYLLLAVVRLNDVNHKNDYVRMYSVFGHNIIAEYEPPSFMAHRWSVKDAPSHYMLIYGLEESWPDDQTDFASLPEIATYPIPESAPAKIREIDDYLKSLAAPQAPEAESATTDNELPGDSHQSVPEYRDRRIAFNGLYIRKAAWNVKENSPGYGSDRRYTEEPASAGSADGSEIREWN</sequence>
<evidence type="ECO:0000256" key="1">
    <source>
        <dbReference type="SAM" id="MobiDB-lite"/>
    </source>
</evidence>
<name>A0A9P7L140_9HYPO</name>
<keyword evidence="3" id="KW-1185">Reference proteome</keyword>